<dbReference type="PANTHER" id="PTHR33775:SF2">
    <property type="entry name" value="CARDIAC-ENRICHED FHL2-INTERACTING PROTEIN"/>
    <property type="match status" value="1"/>
</dbReference>
<feature type="region of interest" description="Disordered" evidence="1">
    <location>
        <begin position="212"/>
        <end position="233"/>
    </location>
</feature>
<feature type="compositionally biased region" description="Polar residues" evidence="1">
    <location>
        <begin position="650"/>
        <end position="664"/>
    </location>
</feature>
<dbReference type="Pfam" id="PF15232">
    <property type="entry name" value="DUF4585"/>
    <property type="match status" value="1"/>
</dbReference>
<feature type="region of interest" description="Disordered" evidence="1">
    <location>
        <begin position="1"/>
        <end position="23"/>
    </location>
</feature>
<feature type="region of interest" description="Disordered" evidence="1">
    <location>
        <begin position="492"/>
        <end position="517"/>
    </location>
</feature>
<evidence type="ECO:0000259" key="2">
    <source>
        <dbReference type="Pfam" id="PF15232"/>
    </source>
</evidence>
<sequence>MLRHKKHKKLTDGQGSGVGVMDDTDREVSSFTDRAFRSLCVAEEEPFNEVPHLPSPIRGMPLSTKYHLGIFNLSVRKTQPLPQLPILPGHRGKWAPTFQPLLNRRGVTEGKTNMRKICAPEPRGFRHHSKVSSLVKTFDDIENEVPEGPPSRLILPVISQKGNLPEEGHHVDPQTNPEIDAREVSNLENLAIHESHNLQRRTARDVFLESQAEKSTKLSRSPHLLGSSLGDPAKKITQQKESLKTSFLHSENSAFKSWSDISKRMNGGDERENSIPGTPPMMRCATPCSPLLSRTKCGVWTRESGLELGWASPASSVSSSYDPVQMLRSVPPLPTKRHGKQPKDTRPKPVAPKIPQIIRNQEDDMQVDTTSPSFKDQLHSTRLPNGLEMSKSPRVIQEKTPCEETEMLPIASRSQTEDKEKIQEKTISPQLESPPLTRKYEVEDKHIEEKLVKEHLPPQGRIKTLIQQMEKETNKDLVLPRLLDSENKLEHKELPREEAAAPPLAVTPTESLTSKSVPHSGVLIPPWRRLKASQKMEVEEKIFPGHSAKRESASNPIHVNLPTNEDISIAKPTSSSFNITSLLTPVIRRKNIKDAMEEHPMVITPPPVETVITKEQESKDGNLHSNRNDYKSRATSLMFNLKDMRKRVKSTYSPAASGKNGNDNHTGESKVQEQSNHRIALMDISKWVMDRENNTHAPVIHSPRVVGGNENKTNSQANVSDNYLSLSSPPQAMECTVTGNGEAEAEPEDVQIQTRLADENMISDRLHPIEHNIRKGEDYPSLNLYPKEQTSPEVNAEILTDQTPVSVNVTDEQHLPDKITEEPVSNTILGNVVDVSPTHRAINSDNDIGENIQPDQLESHPCQDMDIQKISKSEEDSIQEERDTAKDDLQYYAVSSCALEEGAERGGVEPEKEKMTEVVKESETQIEETAHEEIGRPASTTMFRPNLFRIKDNTIKSCPVTKSVRRPLMRSMSEDSLVYRKESVSHFEDNKHKLLEDKVINSIAANNDTEETEIVRKENIRELLNMRPVSEISKPISPSQIKKQKEESDSLELLNKLSSLNEQWRKIEEHKPEVMNIKENPHEGPFFHQVETCISEVTGPSPEYNTLIIHNADESLHDLVNGDLASPPFHDADNTNYSALDSSLMHLEDAITLSEDIVCSSITSPMSESVTCSMVASPMSINSSGFTTALSCFEDFPSPTSSSIISRNAKFIFPPPERSTSALPGIIEHENTECFNNSKEQVQDMEHLKMQSAKPPAVPPKTEKALRRAKRLTKKRRKTDLPLKLQDGELCEADLILDVPSPRITTPNSLIQSYHKPTSYLPKVLQPEGSITSSSTPSFQATQRKLLQDPDSGQYFVVDIPVHFRVKTFYDPETGKYLQVSLPPSERESPTLDTLNNQFILYPGLSPMPISSISSLKDLTQHLENSGSEKSERIKSWDANHEEDEYPKEQRYIESMCDSCDQSMSGTPHSMDRFLSRSRSLDIISIKDLDDFAMEAIS</sequence>
<dbReference type="GO" id="GO:0070886">
    <property type="term" value="P:positive regulation of calcineurin-NFAT signaling cascade"/>
    <property type="evidence" value="ECO:0007669"/>
    <property type="project" value="TreeGrafter"/>
</dbReference>
<dbReference type="PANTHER" id="PTHR33775">
    <property type="entry name" value="CARDIAC-ENRICHED FHL2-INTERACTING PROTEIN-RELATED"/>
    <property type="match status" value="1"/>
</dbReference>
<feature type="domain" description="DUF4585" evidence="2">
    <location>
        <begin position="1339"/>
        <end position="1406"/>
    </location>
</feature>
<evidence type="ECO:0000313" key="3">
    <source>
        <dbReference type="Ensembl" id="ENSLLEP00000037750.1"/>
    </source>
</evidence>
<dbReference type="Proteomes" id="UP000694569">
    <property type="component" value="Unplaced"/>
</dbReference>
<keyword evidence="4" id="KW-1185">Reference proteome</keyword>
<dbReference type="GeneTree" id="ENSGT00730000111333"/>
<dbReference type="InterPro" id="IPR052303">
    <property type="entry name" value="CEFIP"/>
</dbReference>
<evidence type="ECO:0000313" key="4">
    <source>
        <dbReference type="Proteomes" id="UP000694569"/>
    </source>
</evidence>
<accession>A0A8C5QJN1</accession>
<feature type="region of interest" description="Disordered" evidence="1">
    <location>
        <begin position="647"/>
        <end position="676"/>
    </location>
</feature>
<evidence type="ECO:0000256" key="1">
    <source>
        <dbReference type="SAM" id="MobiDB-lite"/>
    </source>
</evidence>
<dbReference type="OrthoDB" id="8945866at2759"/>
<feature type="region of interest" description="Disordered" evidence="1">
    <location>
        <begin position="328"/>
        <end position="387"/>
    </location>
</feature>
<dbReference type="GO" id="GO:0030018">
    <property type="term" value="C:Z disc"/>
    <property type="evidence" value="ECO:0007669"/>
    <property type="project" value="TreeGrafter"/>
</dbReference>
<proteinExistence type="predicted"/>
<name>A0A8C5QJN1_9ANUR</name>
<feature type="compositionally biased region" description="Polar residues" evidence="1">
    <location>
        <begin position="508"/>
        <end position="517"/>
    </location>
</feature>
<protein>
    <recommendedName>
        <fullName evidence="2">DUF4585 domain-containing protein</fullName>
    </recommendedName>
</protein>
<dbReference type="Ensembl" id="ENSLLET00000039200.1">
    <property type="protein sequence ID" value="ENSLLEP00000037750.1"/>
    <property type="gene ID" value="ENSLLEG00000023909.1"/>
</dbReference>
<feature type="region of interest" description="Disordered" evidence="1">
    <location>
        <begin position="261"/>
        <end position="281"/>
    </location>
</feature>
<dbReference type="InterPro" id="IPR027838">
    <property type="entry name" value="DUF4585"/>
</dbReference>
<feature type="compositionally biased region" description="Basic and acidic residues" evidence="1">
    <location>
        <begin position="261"/>
        <end position="273"/>
    </location>
</feature>
<reference evidence="3" key="2">
    <citation type="submission" date="2025-09" db="UniProtKB">
        <authorList>
            <consortium name="Ensembl"/>
        </authorList>
    </citation>
    <scope>IDENTIFICATION</scope>
</reference>
<organism evidence="3 4">
    <name type="scientific">Leptobrachium leishanense</name>
    <name type="common">Leishan spiny toad</name>
    <dbReference type="NCBI Taxonomy" id="445787"/>
    <lineage>
        <taxon>Eukaryota</taxon>
        <taxon>Metazoa</taxon>
        <taxon>Chordata</taxon>
        <taxon>Craniata</taxon>
        <taxon>Vertebrata</taxon>
        <taxon>Euteleostomi</taxon>
        <taxon>Amphibia</taxon>
        <taxon>Batrachia</taxon>
        <taxon>Anura</taxon>
        <taxon>Pelobatoidea</taxon>
        <taxon>Megophryidae</taxon>
        <taxon>Leptobrachium</taxon>
    </lineage>
</organism>
<reference evidence="3" key="1">
    <citation type="submission" date="2025-08" db="UniProtKB">
        <authorList>
            <consortium name="Ensembl"/>
        </authorList>
    </citation>
    <scope>IDENTIFICATION</scope>
</reference>